<dbReference type="GeneID" id="109405691"/>
<evidence type="ECO:0000256" key="6">
    <source>
        <dbReference type="ARBA" id="ARBA00023027"/>
    </source>
</evidence>
<dbReference type="SUPFAM" id="SSF51735">
    <property type="entry name" value="NAD(P)-binding Rossmann-fold domains"/>
    <property type="match status" value="1"/>
</dbReference>
<dbReference type="PANTHER" id="PTHR43880">
    <property type="entry name" value="ALCOHOL DEHYDROGENASE"/>
    <property type="match status" value="1"/>
</dbReference>
<evidence type="ECO:0000256" key="7">
    <source>
        <dbReference type="ARBA" id="ARBA00032767"/>
    </source>
</evidence>
<dbReference type="RefSeq" id="XP_019534300.3">
    <property type="nucleotide sequence ID" value="XM_019678755.3"/>
</dbReference>
<accession>A0ABM1YES5</accession>
<dbReference type="PROSITE" id="PS00059">
    <property type="entry name" value="ADH_ZINC"/>
    <property type="match status" value="1"/>
</dbReference>
<dbReference type="InterPro" id="IPR014183">
    <property type="entry name" value="ADH_3"/>
</dbReference>
<sequence length="399" mass="42848">MRTKNDYLRGCRLNRLISSSAAMFKTAGQTISCQAAVAWEPNKPLSVETVEVAPPKAGEIRIKVIASGVCHSDASFLAGYDPDVAFPVIFGHEGSGIVESVGDGVTNFKPGDHVIPLYIPQCFECRSCKNPKTNLCSKTRTGPGKGLMSDGTTRFTCKGQQVYHCMSTSTFSEYTVVSENFLCKIDESAPLEKVCLLGCGIPTGYGAALNAASVDKGSSCAVWGLGAVGLAAVMGCKAAGATRIIGVDINPDKFKLAEQFGCTEFVNPNDYDKPIQEVLIEKTQGGLDYTIECVGNVTTMRAALESCCRGWGVSVIVGVAESGRDISTRPLQLIVGKTWKGTAFGGWKSVESVPKLVTKYMNKELMVDEFITHTMSIDKINEAFKLMHEGKSIRSVIIF</sequence>
<keyword evidence="6 12" id="KW-0520">NAD</keyword>
<feature type="domain" description="Enoyl reductase (ER)" evidence="13">
    <location>
        <begin position="40"/>
        <end position="397"/>
    </location>
</feature>
<protein>
    <recommendedName>
        <fullName evidence="7 12">S-(hydroxymethyl)glutathione dehydrogenase</fullName>
        <ecNumber evidence="12">1.1.1.284</ecNumber>
    </recommendedName>
</protein>
<comment type="cofactor">
    <cofactor evidence="1 12">
        <name>Zn(2+)</name>
        <dbReference type="ChEBI" id="CHEBI:29105"/>
    </cofactor>
</comment>
<dbReference type="InterPro" id="IPR013154">
    <property type="entry name" value="ADH-like_N"/>
</dbReference>
<dbReference type="NCBIfam" id="TIGR02818">
    <property type="entry name" value="adh_III_F_hyde"/>
    <property type="match status" value="1"/>
</dbReference>
<keyword evidence="15" id="KW-1185">Reference proteome</keyword>
<evidence type="ECO:0000313" key="15">
    <source>
        <dbReference type="Proteomes" id="UP000069940"/>
    </source>
</evidence>
<comment type="catalytic activity">
    <reaction evidence="9 12">
        <text>S-(hydroxymethyl)glutathione + NAD(+) = S-formylglutathione + NADH + H(+)</text>
        <dbReference type="Rhea" id="RHEA:19985"/>
        <dbReference type="ChEBI" id="CHEBI:15378"/>
        <dbReference type="ChEBI" id="CHEBI:57540"/>
        <dbReference type="ChEBI" id="CHEBI:57688"/>
        <dbReference type="ChEBI" id="CHEBI:57945"/>
        <dbReference type="ChEBI" id="CHEBI:58758"/>
        <dbReference type="EC" id="1.1.1.284"/>
    </reaction>
</comment>
<evidence type="ECO:0000256" key="2">
    <source>
        <dbReference type="ARBA" id="ARBA00010902"/>
    </source>
</evidence>
<evidence type="ECO:0000259" key="13">
    <source>
        <dbReference type="SMART" id="SM00829"/>
    </source>
</evidence>
<dbReference type="InterPro" id="IPR036291">
    <property type="entry name" value="NAD(P)-bd_dom_sf"/>
</dbReference>
<reference evidence="14" key="2">
    <citation type="submission" date="2025-05" db="UniProtKB">
        <authorList>
            <consortium name="EnsemblMetazoa"/>
        </authorList>
    </citation>
    <scope>IDENTIFICATION</scope>
    <source>
        <strain evidence="14">Foshan</strain>
    </source>
</reference>
<comment type="catalytic activity">
    <reaction evidence="10">
        <text>a secondary alcohol + NAD(+) = a ketone + NADH + H(+)</text>
        <dbReference type="Rhea" id="RHEA:10740"/>
        <dbReference type="ChEBI" id="CHEBI:15378"/>
        <dbReference type="ChEBI" id="CHEBI:17087"/>
        <dbReference type="ChEBI" id="CHEBI:35681"/>
        <dbReference type="ChEBI" id="CHEBI:57540"/>
        <dbReference type="ChEBI" id="CHEBI:57945"/>
        <dbReference type="EC" id="1.1.1.1"/>
    </reaction>
</comment>
<keyword evidence="4 12" id="KW-0862">Zinc</keyword>
<reference evidence="15" key="1">
    <citation type="journal article" date="2015" name="Proc. Natl. Acad. Sci. U.S.A.">
        <title>Genome sequence of the Asian Tiger mosquito, Aedes albopictus, reveals insights into its biology, genetics, and evolution.</title>
        <authorList>
            <person name="Chen X.G."/>
            <person name="Jiang X."/>
            <person name="Gu J."/>
            <person name="Xu M."/>
            <person name="Wu Y."/>
            <person name="Deng Y."/>
            <person name="Zhang C."/>
            <person name="Bonizzoni M."/>
            <person name="Dermauw W."/>
            <person name="Vontas J."/>
            <person name="Armbruster P."/>
            <person name="Huang X."/>
            <person name="Yang Y."/>
            <person name="Zhang H."/>
            <person name="He W."/>
            <person name="Peng H."/>
            <person name="Liu Y."/>
            <person name="Wu K."/>
            <person name="Chen J."/>
            <person name="Lirakis M."/>
            <person name="Topalis P."/>
            <person name="Van Leeuwen T."/>
            <person name="Hall A.B."/>
            <person name="Jiang X."/>
            <person name="Thorpe C."/>
            <person name="Mueller R.L."/>
            <person name="Sun C."/>
            <person name="Waterhouse R.M."/>
            <person name="Yan G."/>
            <person name="Tu Z.J."/>
            <person name="Fang X."/>
            <person name="James A.A."/>
        </authorList>
    </citation>
    <scope>NUCLEOTIDE SEQUENCE [LARGE SCALE GENOMIC DNA]</scope>
    <source>
        <strain evidence="15">Foshan</strain>
    </source>
</reference>
<dbReference type="EC" id="1.1.1.284" evidence="12"/>
<evidence type="ECO:0000256" key="8">
    <source>
        <dbReference type="ARBA" id="ARBA00047793"/>
    </source>
</evidence>
<evidence type="ECO:0000256" key="10">
    <source>
        <dbReference type="ARBA" id="ARBA00049164"/>
    </source>
</evidence>
<evidence type="ECO:0000256" key="9">
    <source>
        <dbReference type="ARBA" id="ARBA00048110"/>
    </source>
</evidence>
<dbReference type="Gene3D" id="3.90.180.10">
    <property type="entry name" value="Medium-chain alcohol dehydrogenases, catalytic domain"/>
    <property type="match status" value="1"/>
</dbReference>
<dbReference type="InterPro" id="IPR020843">
    <property type="entry name" value="ER"/>
</dbReference>
<dbReference type="InterPro" id="IPR013149">
    <property type="entry name" value="ADH-like_C"/>
</dbReference>
<dbReference type="Proteomes" id="UP000069940">
    <property type="component" value="Unassembled WGS sequence"/>
</dbReference>
<dbReference type="InterPro" id="IPR011032">
    <property type="entry name" value="GroES-like_sf"/>
</dbReference>
<dbReference type="Pfam" id="PF00107">
    <property type="entry name" value="ADH_zinc_N"/>
    <property type="match status" value="1"/>
</dbReference>
<dbReference type="SMART" id="SM00829">
    <property type="entry name" value="PKS_ER"/>
    <property type="match status" value="1"/>
</dbReference>
<keyword evidence="5 12" id="KW-0560">Oxidoreductase</keyword>
<comment type="catalytic activity">
    <reaction evidence="11">
        <text>a primary alcohol + NAD(+) = an aldehyde + NADH + H(+)</text>
        <dbReference type="Rhea" id="RHEA:10736"/>
        <dbReference type="ChEBI" id="CHEBI:15378"/>
        <dbReference type="ChEBI" id="CHEBI:15734"/>
        <dbReference type="ChEBI" id="CHEBI:17478"/>
        <dbReference type="ChEBI" id="CHEBI:57540"/>
        <dbReference type="ChEBI" id="CHEBI:57945"/>
        <dbReference type="EC" id="1.1.1.1"/>
    </reaction>
</comment>
<evidence type="ECO:0000256" key="3">
    <source>
        <dbReference type="ARBA" id="ARBA00022723"/>
    </source>
</evidence>
<dbReference type="SUPFAM" id="SSF50129">
    <property type="entry name" value="GroES-like"/>
    <property type="match status" value="2"/>
</dbReference>
<evidence type="ECO:0000256" key="1">
    <source>
        <dbReference type="ARBA" id="ARBA00001947"/>
    </source>
</evidence>
<dbReference type="Pfam" id="PF08240">
    <property type="entry name" value="ADH_N"/>
    <property type="match status" value="1"/>
</dbReference>
<comment type="catalytic activity">
    <reaction evidence="8">
        <text>S-(hydroxymethyl)glutathione + NADP(+) = S-formylglutathione + NADPH + H(+)</text>
        <dbReference type="Rhea" id="RHEA:19981"/>
        <dbReference type="ChEBI" id="CHEBI:15378"/>
        <dbReference type="ChEBI" id="CHEBI:57688"/>
        <dbReference type="ChEBI" id="CHEBI:57783"/>
        <dbReference type="ChEBI" id="CHEBI:58349"/>
        <dbReference type="ChEBI" id="CHEBI:58758"/>
        <dbReference type="EC" id="1.1.1.284"/>
    </reaction>
</comment>
<evidence type="ECO:0000256" key="12">
    <source>
        <dbReference type="RuleBase" id="RU362016"/>
    </source>
</evidence>
<dbReference type="InterPro" id="IPR002328">
    <property type="entry name" value="ADH_Zn_CS"/>
</dbReference>
<evidence type="ECO:0000256" key="5">
    <source>
        <dbReference type="ARBA" id="ARBA00023002"/>
    </source>
</evidence>
<proteinExistence type="inferred from homology"/>
<name>A0ABM1YES5_AEDAL</name>
<dbReference type="EnsemblMetazoa" id="AALFPA23_008510.R11495">
    <property type="protein sequence ID" value="AALFPA23_008510.P11495"/>
    <property type="gene ID" value="AALFPA23_008510"/>
</dbReference>
<dbReference type="PANTHER" id="PTHR43880:SF12">
    <property type="entry name" value="ALCOHOL DEHYDROGENASE CLASS-3"/>
    <property type="match status" value="1"/>
</dbReference>
<dbReference type="CDD" id="cd08300">
    <property type="entry name" value="alcohol_DH_class_III"/>
    <property type="match status" value="1"/>
</dbReference>
<comment type="similarity">
    <text evidence="2 12">Belongs to the zinc-containing alcohol dehydrogenase family. Class-III subfamily.</text>
</comment>
<organism evidence="14 15">
    <name type="scientific">Aedes albopictus</name>
    <name type="common">Asian tiger mosquito</name>
    <name type="synonym">Stegomyia albopicta</name>
    <dbReference type="NCBI Taxonomy" id="7160"/>
    <lineage>
        <taxon>Eukaryota</taxon>
        <taxon>Metazoa</taxon>
        <taxon>Ecdysozoa</taxon>
        <taxon>Arthropoda</taxon>
        <taxon>Hexapoda</taxon>
        <taxon>Insecta</taxon>
        <taxon>Pterygota</taxon>
        <taxon>Neoptera</taxon>
        <taxon>Endopterygota</taxon>
        <taxon>Diptera</taxon>
        <taxon>Nematocera</taxon>
        <taxon>Culicoidea</taxon>
        <taxon>Culicidae</taxon>
        <taxon>Culicinae</taxon>
        <taxon>Aedini</taxon>
        <taxon>Aedes</taxon>
        <taxon>Stegomyia</taxon>
    </lineage>
</organism>
<keyword evidence="3 12" id="KW-0479">Metal-binding</keyword>
<evidence type="ECO:0000256" key="11">
    <source>
        <dbReference type="ARBA" id="ARBA00049243"/>
    </source>
</evidence>
<evidence type="ECO:0000313" key="14">
    <source>
        <dbReference type="EnsemblMetazoa" id="AALFPA23_008510.P11495"/>
    </source>
</evidence>
<evidence type="ECO:0000256" key="4">
    <source>
        <dbReference type="ARBA" id="ARBA00022833"/>
    </source>
</evidence>
<dbReference type="Gene3D" id="3.40.50.720">
    <property type="entry name" value="NAD(P)-binding Rossmann-like Domain"/>
    <property type="match status" value="1"/>
</dbReference>